<evidence type="ECO:0000259" key="1">
    <source>
        <dbReference type="PROSITE" id="PS51880"/>
    </source>
</evidence>
<dbReference type="InterPro" id="IPR003593">
    <property type="entry name" value="AAA+_ATPase"/>
</dbReference>
<dbReference type="CDD" id="cd02028">
    <property type="entry name" value="UMPK_like"/>
    <property type="match status" value="1"/>
</dbReference>
<dbReference type="GO" id="GO:0016301">
    <property type="term" value="F:kinase activity"/>
    <property type="evidence" value="ECO:0007669"/>
    <property type="project" value="UniProtKB-KW"/>
</dbReference>
<protein>
    <submittedName>
        <fullName evidence="2">Nucleoside kinase</fullName>
    </submittedName>
</protein>
<keyword evidence="2" id="KW-0808">Transferase</keyword>
<evidence type="ECO:0000313" key="2">
    <source>
        <dbReference type="EMBL" id="HIU02521.1"/>
    </source>
</evidence>
<accession>A0A9D1HFT3</accession>
<evidence type="ECO:0000313" key="3">
    <source>
        <dbReference type="Proteomes" id="UP000824164"/>
    </source>
</evidence>
<dbReference type="Gene3D" id="3.40.50.300">
    <property type="entry name" value="P-loop containing nucleotide triphosphate hydrolases"/>
    <property type="match status" value="1"/>
</dbReference>
<comment type="caution">
    <text evidence="2">The sequence shown here is derived from an EMBL/GenBank/DDBJ whole genome shotgun (WGS) entry which is preliminary data.</text>
</comment>
<proteinExistence type="predicted"/>
<gene>
    <name evidence="2" type="ORF">IAB63_04645</name>
</gene>
<dbReference type="GO" id="GO:0005524">
    <property type="term" value="F:ATP binding"/>
    <property type="evidence" value="ECO:0007669"/>
    <property type="project" value="InterPro"/>
</dbReference>
<dbReference type="Gene3D" id="3.30.980.10">
    <property type="entry name" value="Threonyl-trna Synthetase, Chain A, domain 2"/>
    <property type="match status" value="1"/>
</dbReference>
<feature type="domain" description="TGS" evidence="1">
    <location>
        <begin position="1"/>
        <end position="60"/>
    </location>
</feature>
<dbReference type="Proteomes" id="UP000824164">
    <property type="component" value="Unassembled WGS sequence"/>
</dbReference>
<sequence length="551" mass="63306">MIYIHVEGKKYEYPSGVRLKEISDEFQSRYNNSIILARVDGQLRELLKPVRKDARIEWVTVADSTGQKTYGRTATFILTKAVSDVLGKEYAARLIVQFSVDKGYYCELMGKMPIDPGLLEQIKRRMEEIVLADLSIEKHSIKTRDAIRLFRENGMVDKQNLFKYRRSSWVNIYQMEDVIDYYYGYMAPSAGYIRYFDLIPYHDGFVMQMPAAKNPEKVPVFKPSEKIYSVLKESTLWGDMLGVSNVGELNDCISSGGFMDLMLVQEALQEKNIGAIAEEIYRSRKRIVLIAGPSSSGKTTFSHRLSVQLRAKGMRPHPIQVDDYFIDREQTPRDADGKYNFECIEALNVKRFNEDMNRLLEGERVELPTFNFISGKSEYGKGNFKQIGADDVLVIEGIHCLNDVLTYSIPKKEKYKIYISALTQLNIDEHNRIPTTDGRLIRRIVRDAAKRGSSAANTISMWPSVRRGEEDNIFPYQEDADVMFNSALIYELSVLKQFAEPLLFSIHPDMPEYDEAKRLLKFLDYFVGVTSENLPKNSILREFIGGSYFNV</sequence>
<dbReference type="InterPro" id="IPR006083">
    <property type="entry name" value="PRK/URK"/>
</dbReference>
<keyword evidence="2" id="KW-0418">Kinase</keyword>
<organism evidence="2 3">
    <name type="scientific">Candidatus Onthocola gallistercoris</name>
    <dbReference type="NCBI Taxonomy" id="2840876"/>
    <lineage>
        <taxon>Bacteria</taxon>
        <taxon>Bacillati</taxon>
        <taxon>Bacillota</taxon>
        <taxon>Bacilli</taxon>
        <taxon>Candidatus Onthocola</taxon>
    </lineage>
</organism>
<dbReference type="SUPFAM" id="SSF55186">
    <property type="entry name" value="ThrRS/AlaRS common domain"/>
    <property type="match status" value="1"/>
</dbReference>
<reference evidence="2" key="1">
    <citation type="submission" date="2020-10" db="EMBL/GenBank/DDBJ databases">
        <authorList>
            <person name="Gilroy R."/>
        </authorList>
    </citation>
    <scope>NUCLEOTIDE SEQUENCE</scope>
    <source>
        <strain evidence="2">CHK187-14744</strain>
    </source>
</reference>
<dbReference type="SMART" id="SM00382">
    <property type="entry name" value="AAA"/>
    <property type="match status" value="1"/>
</dbReference>
<dbReference type="PROSITE" id="PS51880">
    <property type="entry name" value="TGS"/>
    <property type="match status" value="1"/>
</dbReference>
<dbReference type="InterPro" id="IPR004095">
    <property type="entry name" value="TGS"/>
</dbReference>
<dbReference type="Pfam" id="PF00485">
    <property type="entry name" value="PRK"/>
    <property type="match status" value="1"/>
</dbReference>
<dbReference type="InterPro" id="IPR027417">
    <property type="entry name" value="P-loop_NTPase"/>
</dbReference>
<dbReference type="EMBL" id="DVLT01000034">
    <property type="protein sequence ID" value="HIU02521.1"/>
    <property type="molecule type" value="Genomic_DNA"/>
</dbReference>
<dbReference type="PANTHER" id="PTHR10285">
    <property type="entry name" value="URIDINE KINASE"/>
    <property type="match status" value="1"/>
</dbReference>
<reference evidence="2" key="2">
    <citation type="journal article" date="2021" name="PeerJ">
        <title>Extensive microbial diversity within the chicken gut microbiome revealed by metagenomics and culture.</title>
        <authorList>
            <person name="Gilroy R."/>
            <person name="Ravi A."/>
            <person name="Getino M."/>
            <person name="Pursley I."/>
            <person name="Horton D.L."/>
            <person name="Alikhan N.F."/>
            <person name="Baker D."/>
            <person name="Gharbi K."/>
            <person name="Hall N."/>
            <person name="Watson M."/>
            <person name="Adriaenssens E.M."/>
            <person name="Foster-Nyarko E."/>
            <person name="Jarju S."/>
            <person name="Secka A."/>
            <person name="Antonio M."/>
            <person name="Oren A."/>
            <person name="Chaudhuri R.R."/>
            <person name="La Ragione R."/>
            <person name="Hildebrand F."/>
            <person name="Pallen M.J."/>
        </authorList>
    </citation>
    <scope>NUCLEOTIDE SEQUENCE</scope>
    <source>
        <strain evidence="2">CHK187-14744</strain>
    </source>
</reference>
<name>A0A9D1HFT3_9FIRM</name>
<dbReference type="SUPFAM" id="SSF52540">
    <property type="entry name" value="P-loop containing nucleoside triphosphate hydrolases"/>
    <property type="match status" value="1"/>
</dbReference>
<dbReference type="AlphaFoldDB" id="A0A9D1HFT3"/>
<dbReference type="InterPro" id="IPR018163">
    <property type="entry name" value="Thr/Ala-tRNA-synth_IIc_edit"/>
</dbReference>